<evidence type="ECO:0000313" key="6">
    <source>
        <dbReference type="Ensembl" id="ENSOKIP00005084721.1"/>
    </source>
</evidence>
<dbReference type="FunFam" id="1.10.8.270:FF:000005">
    <property type="entry name" value="TBC1 domain family member 15"/>
    <property type="match status" value="1"/>
</dbReference>
<dbReference type="InterPro" id="IPR000195">
    <property type="entry name" value="Rab-GAP-TBC_dom"/>
</dbReference>
<dbReference type="Gene3D" id="1.10.8.270">
    <property type="entry name" value="putative rabgap domain of human tbc1 domain family member 14 like domains"/>
    <property type="match status" value="1"/>
</dbReference>
<evidence type="ECO:0000256" key="3">
    <source>
        <dbReference type="ARBA" id="ARBA00022490"/>
    </source>
</evidence>
<evidence type="ECO:0000256" key="2">
    <source>
        <dbReference type="ARBA" id="ARBA00022468"/>
    </source>
</evidence>
<feature type="domain" description="Rab-GAP TBC" evidence="5">
    <location>
        <begin position="1"/>
        <end position="171"/>
    </location>
</feature>
<protein>
    <recommendedName>
        <fullName evidence="5">Rab-GAP TBC domain-containing protein</fullName>
    </recommendedName>
</protein>
<name>A0A8C7JBE1_ONCKI</name>
<dbReference type="AlphaFoldDB" id="A0A8C7JBE1"/>
<organism evidence="6 7">
    <name type="scientific">Oncorhynchus kisutch</name>
    <name type="common">Coho salmon</name>
    <name type="synonym">Salmo kisutch</name>
    <dbReference type="NCBI Taxonomy" id="8019"/>
    <lineage>
        <taxon>Eukaryota</taxon>
        <taxon>Metazoa</taxon>
        <taxon>Chordata</taxon>
        <taxon>Craniata</taxon>
        <taxon>Vertebrata</taxon>
        <taxon>Euteleostomi</taxon>
        <taxon>Actinopterygii</taxon>
        <taxon>Neopterygii</taxon>
        <taxon>Teleostei</taxon>
        <taxon>Protacanthopterygii</taxon>
        <taxon>Salmoniformes</taxon>
        <taxon>Salmonidae</taxon>
        <taxon>Salmoninae</taxon>
        <taxon>Oncorhynchus</taxon>
    </lineage>
</organism>
<accession>A0A8C7JBE1</accession>
<evidence type="ECO:0000256" key="1">
    <source>
        <dbReference type="ARBA" id="ARBA00004496"/>
    </source>
</evidence>
<dbReference type="Pfam" id="PF00566">
    <property type="entry name" value="RabGAP-TBC"/>
    <property type="match status" value="1"/>
</dbReference>
<keyword evidence="3" id="KW-0963">Cytoplasm</keyword>
<proteinExistence type="predicted"/>
<dbReference type="PANTHER" id="PTHR22957:SF300">
    <property type="entry name" value="TBC1 DOMAIN FAMILY MEMBER 15"/>
    <property type="match status" value="1"/>
</dbReference>
<keyword evidence="7" id="KW-1185">Reference proteome</keyword>
<sequence>MKLQWKSVSEEQEKHNSMFRDHRSLIEKDVNRTDRTNTFYEGQDNPGLILLHDVLMTYCMYDFDLGYVQGMSDLLSPILYVMEDEVDAFWCFVSFMDQMHQNFEEQMQGMKTQLTQLSTLLRLLDLSFWNYLVAQDSGHLYFCFRWLLIRFKRELSFPDVLRLWEVSHRHSRRLPLINRLFSNDRSSHTVNPANQSKRPISHYSEHLINQWPLSVP</sequence>
<comment type="subcellular location">
    <subcellularLocation>
        <location evidence="1">Cytoplasm</location>
    </subcellularLocation>
</comment>
<reference evidence="6" key="1">
    <citation type="submission" date="2025-08" db="UniProtKB">
        <authorList>
            <consortium name="Ensembl"/>
        </authorList>
    </citation>
    <scope>IDENTIFICATION</scope>
</reference>
<reference evidence="6" key="2">
    <citation type="submission" date="2025-09" db="UniProtKB">
        <authorList>
            <consortium name="Ensembl"/>
        </authorList>
    </citation>
    <scope>IDENTIFICATION</scope>
</reference>
<keyword evidence="4" id="KW-0597">Phosphoprotein</keyword>
<dbReference type="GO" id="GO:0005737">
    <property type="term" value="C:cytoplasm"/>
    <property type="evidence" value="ECO:0007669"/>
    <property type="project" value="UniProtKB-SubCell"/>
</dbReference>
<keyword evidence="2" id="KW-0343">GTPase activation</keyword>
<evidence type="ECO:0000259" key="5">
    <source>
        <dbReference type="PROSITE" id="PS50086"/>
    </source>
</evidence>
<dbReference type="Gene3D" id="1.10.472.80">
    <property type="entry name" value="Ypt/Rab-GAP domain of gyp1p, domain 3"/>
    <property type="match status" value="1"/>
</dbReference>
<dbReference type="GO" id="GO:0005096">
    <property type="term" value="F:GTPase activator activity"/>
    <property type="evidence" value="ECO:0007669"/>
    <property type="project" value="UniProtKB-KW"/>
</dbReference>
<dbReference type="Proteomes" id="UP000694557">
    <property type="component" value="Unassembled WGS sequence"/>
</dbReference>
<dbReference type="GeneTree" id="ENSGT00940000156429"/>
<dbReference type="Ensembl" id="ENSOKIT00005090533.1">
    <property type="protein sequence ID" value="ENSOKIP00005084721.1"/>
    <property type="gene ID" value="ENSOKIG00005036870.1"/>
</dbReference>
<dbReference type="PROSITE" id="PS50086">
    <property type="entry name" value="TBC_RABGAP"/>
    <property type="match status" value="1"/>
</dbReference>
<dbReference type="PANTHER" id="PTHR22957">
    <property type="entry name" value="TBC1 DOMAIN FAMILY MEMBER GTPASE-ACTIVATING PROTEIN"/>
    <property type="match status" value="1"/>
</dbReference>
<evidence type="ECO:0000256" key="4">
    <source>
        <dbReference type="ARBA" id="ARBA00022553"/>
    </source>
</evidence>
<evidence type="ECO:0000313" key="7">
    <source>
        <dbReference type="Proteomes" id="UP000694557"/>
    </source>
</evidence>
<dbReference type="SMART" id="SM00164">
    <property type="entry name" value="TBC"/>
    <property type="match status" value="1"/>
</dbReference>
<dbReference type="SUPFAM" id="SSF47923">
    <property type="entry name" value="Ypt/Rab-GAP domain of gyp1p"/>
    <property type="match status" value="1"/>
</dbReference>
<dbReference type="InterPro" id="IPR035969">
    <property type="entry name" value="Rab-GAP_TBC_sf"/>
</dbReference>